<name>A0A9D4PY79_RHISA</name>
<dbReference type="VEuPathDB" id="VectorBase:RSAN_043165"/>
<dbReference type="EMBL" id="JABSTV010001249">
    <property type="protein sequence ID" value="KAH7961040.1"/>
    <property type="molecule type" value="Genomic_DNA"/>
</dbReference>
<comment type="caution">
    <text evidence="2">The sequence shown here is derived from an EMBL/GenBank/DDBJ whole genome shotgun (WGS) entry which is preliminary data.</text>
</comment>
<evidence type="ECO:0000256" key="1">
    <source>
        <dbReference type="SAM" id="MobiDB-lite"/>
    </source>
</evidence>
<feature type="region of interest" description="Disordered" evidence="1">
    <location>
        <begin position="123"/>
        <end position="155"/>
    </location>
</feature>
<sequence length="347" mass="38606">MLFASKHRLLRASVHLNNFSKHRIPVLGDFRTDLQHQGKRVFVTFYMTAHGTSLLGLDAIQQLGLLIDGATLTCRLATPVSSQLPVGVPPGFEHLPGRVKRRQHIVPVPTKLRRLPLALRQQDASELRRLPPGRRRRRPRSRLHINNQMLPAQTIRDGPAVQCHSAPAETQPQISAAQDYSGQERHKQRGSKRLPRPLIHQSDIDQEEELIDLQLSTVNTKQTAKQYHVKDGLMIGSKQAEKILGHKKPSLVVKDMAQAIWGREGLAERSYGGKLAPKDYKNPNAVVRKQLSPHKVALIIAAFWDAVAIFWGTAAANLSSTPFRVADPKAPATSLASRLSDQLLVTV</sequence>
<protein>
    <submittedName>
        <fullName evidence="2">Uncharacterized protein</fullName>
    </submittedName>
</protein>
<dbReference type="Proteomes" id="UP000821837">
    <property type="component" value="Chromosome 3"/>
</dbReference>
<dbReference type="AlphaFoldDB" id="A0A9D4PY79"/>
<organism evidence="2 3">
    <name type="scientific">Rhipicephalus sanguineus</name>
    <name type="common">Brown dog tick</name>
    <name type="synonym">Ixodes sanguineus</name>
    <dbReference type="NCBI Taxonomy" id="34632"/>
    <lineage>
        <taxon>Eukaryota</taxon>
        <taxon>Metazoa</taxon>
        <taxon>Ecdysozoa</taxon>
        <taxon>Arthropoda</taxon>
        <taxon>Chelicerata</taxon>
        <taxon>Arachnida</taxon>
        <taxon>Acari</taxon>
        <taxon>Parasitiformes</taxon>
        <taxon>Ixodida</taxon>
        <taxon>Ixodoidea</taxon>
        <taxon>Ixodidae</taxon>
        <taxon>Rhipicephalinae</taxon>
        <taxon>Rhipicephalus</taxon>
        <taxon>Rhipicephalus</taxon>
    </lineage>
</organism>
<dbReference type="VEuPathDB" id="VectorBase:RSAN_047477"/>
<proteinExistence type="predicted"/>
<accession>A0A9D4PY79</accession>
<feature type="compositionally biased region" description="Basic residues" evidence="1">
    <location>
        <begin position="131"/>
        <end position="143"/>
    </location>
</feature>
<evidence type="ECO:0000313" key="3">
    <source>
        <dbReference type="Proteomes" id="UP000821837"/>
    </source>
</evidence>
<evidence type="ECO:0000313" key="2">
    <source>
        <dbReference type="EMBL" id="KAH7961040.1"/>
    </source>
</evidence>
<gene>
    <name evidence="2" type="ORF">HPB52_001225</name>
</gene>
<reference evidence="2" key="2">
    <citation type="submission" date="2021-09" db="EMBL/GenBank/DDBJ databases">
        <authorList>
            <person name="Jia N."/>
            <person name="Wang J."/>
            <person name="Shi W."/>
            <person name="Du L."/>
            <person name="Sun Y."/>
            <person name="Zhan W."/>
            <person name="Jiang J."/>
            <person name="Wang Q."/>
            <person name="Zhang B."/>
            <person name="Ji P."/>
            <person name="Sakyi L.B."/>
            <person name="Cui X."/>
            <person name="Yuan T."/>
            <person name="Jiang B."/>
            <person name="Yang W."/>
            <person name="Lam T.T.-Y."/>
            <person name="Chang Q."/>
            <person name="Ding S."/>
            <person name="Wang X."/>
            <person name="Zhu J."/>
            <person name="Ruan X."/>
            <person name="Zhao L."/>
            <person name="Wei J."/>
            <person name="Que T."/>
            <person name="Du C."/>
            <person name="Cheng J."/>
            <person name="Dai P."/>
            <person name="Han X."/>
            <person name="Huang E."/>
            <person name="Gao Y."/>
            <person name="Liu J."/>
            <person name="Shao H."/>
            <person name="Ye R."/>
            <person name="Li L."/>
            <person name="Wei W."/>
            <person name="Wang X."/>
            <person name="Wang C."/>
            <person name="Huo Q."/>
            <person name="Li W."/>
            <person name="Guo W."/>
            <person name="Chen H."/>
            <person name="Chen S."/>
            <person name="Zhou L."/>
            <person name="Zhou L."/>
            <person name="Ni X."/>
            <person name="Tian J."/>
            <person name="Zhou Y."/>
            <person name="Sheng Y."/>
            <person name="Liu T."/>
            <person name="Pan Y."/>
            <person name="Xia L."/>
            <person name="Li J."/>
            <person name="Zhao F."/>
            <person name="Cao W."/>
        </authorList>
    </citation>
    <scope>NUCLEOTIDE SEQUENCE</scope>
    <source>
        <strain evidence="2">Rsan-2018</strain>
        <tissue evidence="2">Larvae</tissue>
    </source>
</reference>
<dbReference type="Gene3D" id="1.10.10.2590">
    <property type="entry name" value="BEN domain"/>
    <property type="match status" value="1"/>
</dbReference>
<keyword evidence="3" id="KW-1185">Reference proteome</keyword>
<reference evidence="2" key="1">
    <citation type="journal article" date="2020" name="Cell">
        <title>Large-Scale Comparative Analyses of Tick Genomes Elucidate Their Genetic Diversity and Vector Capacities.</title>
        <authorList>
            <consortium name="Tick Genome and Microbiome Consortium (TIGMIC)"/>
            <person name="Jia N."/>
            <person name="Wang J."/>
            <person name="Shi W."/>
            <person name="Du L."/>
            <person name="Sun Y."/>
            <person name="Zhan W."/>
            <person name="Jiang J.F."/>
            <person name="Wang Q."/>
            <person name="Zhang B."/>
            <person name="Ji P."/>
            <person name="Bell-Sakyi L."/>
            <person name="Cui X.M."/>
            <person name="Yuan T.T."/>
            <person name="Jiang B.G."/>
            <person name="Yang W.F."/>
            <person name="Lam T.T."/>
            <person name="Chang Q.C."/>
            <person name="Ding S.J."/>
            <person name="Wang X.J."/>
            <person name="Zhu J.G."/>
            <person name="Ruan X.D."/>
            <person name="Zhao L."/>
            <person name="Wei J.T."/>
            <person name="Ye R.Z."/>
            <person name="Que T.C."/>
            <person name="Du C.H."/>
            <person name="Zhou Y.H."/>
            <person name="Cheng J.X."/>
            <person name="Dai P.F."/>
            <person name="Guo W.B."/>
            <person name="Han X.H."/>
            <person name="Huang E.J."/>
            <person name="Li L.F."/>
            <person name="Wei W."/>
            <person name="Gao Y.C."/>
            <person name="Liu J.Z."/>
            <person name="Shao H.Z."/>
            <person name="Wang X."/>
            <person name="Wang C.C."/>
            <person name="Yang T.C."/>
            <person name="Huo Q.B."/>
            <person name="Li W."/>
            <person name="Chen H.Y."/>
            <person name="Chen S.E."/>
            <person name="Zhou L.G."/>
            <person name="Ni X.B."/>
            <person name="Tian J.H."/>
            <person name="Sheng Y."/>
            <person name="Liu T."/>
            <person name="Pan Y.S."/>
            <person name="Xia L.Y."/>
            <person name="Li J."/>
            <person name="Zhao F."/>
            <person name="Cao W.C."/>
        </authorList>
    </citation>
    <scope>NUCLEOTIDE SEQUENCE</scope>
    <source>
        <strain evidence="2">Rsan-2018</strain>
    </source>
</reference>
<feature type="compositionally biased region" description="Polar residues" evidence="1">
    <location>
        <begin position="172"/>
        <end position="181"/>
    </location>
</feature>
<feature type="region of interest" description="Disordered" evidence="1">
    <location>
        <begin position="172"/>
        <end position="197"/>
    </location>
</feature>
<feature type="compositionally biased region" description="Basic residues" evidence="1">
    <location>
        <begin position="186"/>
        <end position="195"/>
    </location>
</feature>